<protein>
    <submittedName>
        <fullName evidence="1">Uncharacterized protein</fullName>
    </submittedName>
</protein>
<keyword evidence="2" id="KW-1185">Reference proteome</keyword>
<evidence type="ECO:0000313" key="2">
    <source>
        <dbReference type="Proteomes" id="UP000008461"/>
    </source>
</evidence>
<dbReference type="OrthoDB" id="893215at2"/>
<dbReference type="STRING" id="760192.Halhy_6522"/>
<evidence type="ECO:0000313" key="1">
    <source>
        <dbReference type="EMBL" id="AEE54338.1"/>
    </source>
</evidence>
<dbReference type="HOGENOM" id="CLU_1738000_0_0_10"/>
<name>F4KSI7_HALH1</name>
<gene>
    <name evidence="1" type="ordered locus">Halhy_6522</name>
</gene>
<dbReference type="KEGG" id="hhy:Halhy_6522"/>
<sequence>MNTSFFDYKVFVPGESTQHREALHGSHAKGLLLLFIAHEQQMELLDFLKKILSAVHYNLEQDTAYLSINAAEPVNVASLAAQNALNKVICFGVPLPQLGFHFEIPLYYPHKHQGVTYLFVDDLRAIYEERQAGGKKLSGALWKCMQEVFK</sequence>
<proteinExistence type="predicted"/>
<organism evidence="1 2">
    <name type="scientific">Haliscomenobacter hydrossis (strain ATCC 27775 / DSM 1100 / LMG 10767 / O)</name>
    <dbReference type="NCBI Taxonomy" id="760192"/>
    <lineage>
        <taxon>Bacteria</taxon>
        <taxon>Pseudomonadati</taxon>
        <taxon>Bacteroidota</taxon>
        <taxon>Saprospiria</taxon>
        <taxon>Saprospirales</taxon>
        <taxon>Haliscomenobacteraceae</taxon>
        <taxon>Haliscomenobacter</taxon>
    </lineage>
</organism>
<dbReference type="AlphaFoldDB" id="F4KSI7"/>
<reference key="2">
    <citation type="submission" date="2011-04" db="EMBL/GenBank/DDBJ databases">
        <title>Complete sequence of chromosome of Haliscomenobacter hydrossis DSM 1100.</title>
        <authorList>
            <consortium name="US DOE Joint Genome Institute (JGI-PGF)"/>
            <person name="Lucas S."/>
            <person name="Han J."/>
            <person name="Lapidus A."/>
            <person name="Bruce D."/>
            <person name="Goodwin L."/>
            <person name="Pitluck S."/>
            <person name="Peters L."/>
            <person name="Kyrpides N."/>
            <person name="Mavromatis K."/>
            <person name="Ivanova N."/>
            <person name="Ovchinnikova G."/>
            <person name="Pagani I."/>
            <person name="Daligault H."/>
            <person name="Detter J.C."/>
            <person name="Han C."/>
            <person name="Land M."/>
            <person name="Hauser L."/>
            <person name="Markowitz V."/>
            <person name="Cheng J.-F."/>
            <person name="Hugenholtz P."/>
            <person name="Woyke T."/>
            <person name="Wu D."/>
            <person name="Verbarg S."/>
            <person name="Frueling A."/>
            <person name="Brambilla E."/>
            <person name="Klenk H.-P."/>
            <person name="Eisen J.A."/>
        </authorList>
    </citation>
    <scope>NUCLEOTIDE SEQUENCE</scope>
    <source>
        <strain>DSM 1100</strain>
    </source>
</reference>
<dbReference type="RefSeq" id="WP_013768855.1">
    <property type="nucleotide sequence ID" value="NC_015510.1"/>
</dbReference>
<dbReference type="Proteomes" id="UP000008461">
    <property type="component" value="Chromosome"/>
</dbReference>
<dbReference type="EMBL" id="CP002691">
    <property type="protein sequence ID" value="AEE54338.1"/>
    <property type="molecule type" value="Genomic_DNA"/>
</dbReference>
<accession>F4KSI7</accession>
<reference evidence="1 2" key="1">
    <citation type="journal article" date="2011" name="Stand. Genomic Sci.">
        <title>Complete genome sequence of Haliscomenobacter hydrossis type strain (O).</title>
        <authorList>
            <consortium name="US DOE Joint Genome Institute (JGI-PGF)"/>
            <person name="Daligault H."/>
            <person name="Lapidus A."/>
            <person name="Zeytun A."/>
            <person name="Nolan M."/>
            <person name="Lucas S."/>
            <person name="Del Rio T.G."/>
            <person name="Tice H."/>
            <person name="Cheng J.F."/>
            <person name="Tapia R."/>
            <person name="Han C."/>
            <person name="Goodwin L."/>
            <person name="Pitluck S."/>
            <person name="Liolios K."/>
            <person name="Pagani I."/>
            <person name="Ivanova N."/>
            <person name="Huntemann M."/>
            <person name="Mavromatis K."/>
            <person name="Mikhailova N."/>
            <person name="Pati A."/>
            <person name="Chen A."/>
            <person name="Palaniappan K."/>
            <person name="Land M."/>
            <person name="Hauser L."/>
            <person name="Brambilla E.M."/>
            <person name="Rohde M."/>
            <person name="Verbarg S."/>
            <person name="Goker M."/>
            <person name="Bristow J."/>
            <person name="Eisen J.A."/>
            <person name="Markowitz V."/>
            <person name="Hugenholtz P."/>
            <person name="Kyrpides N.C."/>
            <person name="Klenk H.P."/>
            <person name="Woyke T."/>
        </authorList>
    </citation>
    <scope>NUCLEOTIDE SEQUENCE [LARGE SCALE GENOMIC DNA]</scope>
    <source>
        <strain evidence="2">ATCC 27775 / DSM 1100 / LMG 10767 / O</strain>
    </source>
</reference>